<proteinExistence type="predicted"/>
<dbReference type="EMBL" id="RQEY01000012">
    <property type="protein sequence ID" value="TGK41228.1"/>
    <property type="molecule type" value="Genomic_DNA"/>
</dbReference>
<comment type="caution">
    <text evidence="2">The sequence shown here is derived from an EMBL/GenBank/DDBJ whole genome shotgun (WGS) entry which is preliminary data.</text>
</comment>
<feature type="region of interest" description="Disordered" evidence="1">
    <location>
        <begin position="91"/>
        <end position="112"/>
    </location>
</feature>
<name>A0A4R9H6N0_9LEPT</name>
<feature type="compositionally biased region" description="Basic and acidic residues" evidence="1">
    <location>
        <begin position="97"/>
        <end position="112"/>
    </location>
</feature>
<feature type="compositionally biased region" description="Polar residues" evidence="1">
    <location>
        <begin position="22"/>
        <end position="32"/>
    </location>
</feature>
<feature type="region of interest" description="Disordered" evidence="1">
    <location>
        <begin position="10"/>
        <end position="55"/>
    </location>
</feature>
<accession>A0A4R9H6N0</accession>
<dbReference type="Proteomes" id="UP000298097">
    <property type="component" value="Unassembled WGS sequence"/>
</dbReference>
<keyword evidence="3" id="KW-1185">Reference proteome</keyword>
<dbReference type="AlphaFoldDB" id="A0A4R9H6N0"/>
<organism evidence="2 3">
    <name type="scientific">Leptospira andrefontaineae</name>
    <dbReference type="NCBI Taxonomy" id="2484976"/>
    <lineage>
        <taxon>Bacteria</taxon>
        <taxon>Pseudomonadati</taxon>
        <taxon>Spirochaetota</taxon>
        <taxon>Spirochaetia</taxon>
        <taxon>Leptospirales</taxon>
        <taxon>Leptospiraceae</taxon>
        <taxon>Leptospira</taxon>
    </lineage>
</organism>
<dbReference type="OrthoDB" id="345881at2"/>
<dbReference type="RefSeq" id="WP_135773479.1">
    <property type="nucleotide sequence ID" value="NZ_RQEY01000012.1"/>
</dbReference>
<gene>
    <name evidence="2" type="ORF">EHO65_07295</name>
</gene>
<evidence type="ECO:0000313" key="2">
    <source>
        <dbReference type="EMBL" id="TGK41228.1"/>
    </source>
</evidence>
<evidence type="ECO:0000313" key="3">
    <source>
        <dbReference type="Proteomes" id="UP000298097"/>
    </source>
</evidence>
<reference evidence="2" key="1">
    <citation type="journal article" date="2019" name="PLoS Negl. Trop. Dis.">
        <title>Revisiting the worldwide diversity of Leptospira species in the environment.</title>
        <authorList>
            <person name="Vincent A.T."/>
            <person name="Schiettekatte O."/>
            <person name="Bourhy P."/>
            <person name="Veyrier F.J."/>
            <person name="Picardeau M."/>
        </authorList>
    </citation>
    <scope>NUCLEOTIDE SEQUENCE [LARGE SCALE GENOMIC DNA]</scope>
    <source>
        <strain evidence="2">201800301</strain>
    </source>
</reference>
<evidence type="ECO:0000256" key="1">
    <source>
        <dbReference type="SAM" id="MobiDB-lite"/>
    </source>
</evidence>
<protein>
    <submittedName>
        <fullName evidence="2">Uncharacterized protein</fullName>
    </submittedName>
</protein>
<sequence length="250" mass="27397">MFKDAIERLKARNSKKAASKDNAISKSEQQGGSPDLPSLASEVTELLDDGSVSPETDKIKDWAVSKGVSEPDAQAFAEEVISAYFETPSEDQNLESKVSKSELPGETKEEGRQNTDVEIAGFQFLQKVESLVLALKSDISVLAESLEFVMDQVDKQSGLNREIQKLKSQLTEISSKPANTKTPVTQTNQIQVAKSDGIIPGNEREKFGNLILKGIEIGKCQIEDISYFETTGRLSNRALAYAKESNEVHV</sequence>